<dbReference type="Proteomes" id="UP001152795">
    <property type="component" value="Unassembled WGS sequence"/>
</dbReference>
<evidence type="ECO:0000256" key="1">
    <source>
        <dbReference type="SAM" id="MobiDB-lite"/>
    </source>
</evidence>
<organism evidence="2 3">
    <name type="scientific">Paramuricea clavata</name>
    <name type="common">Red gorgonian</name>
    <name type="synonym">Violescent sea-whip</name>
    <dbReference type="NCBI Taxonomy" id="317549"/>
    <lineage>
        <taxon>Eukaryota</taxon>
        <taxon>Metazoa</taxon>
        <taxon>Cnidaria</taxon>
        <taxon>Anthozoa</taxon>
        <taxon>Octocorallia</taxon>
        <taxon>Malacalcyonacea</taxon>
        <taxon>Plexauridae</taxon>
        <taxon>Paramuricea</taxon>
    </lineage>
</organism>
<reference evidence="2" key="1">
    <citation type="submission" date="2020-04" db="EMBL/GenBank/DDBJ databases">
        <authorList>
            <person name="Alioto T."/>
            <person name="Alioto T."/>
            <person name="Gomez Garrido J."/>
        </authorList>
    </citation>
    <scope>NUCLEOTIDE SEQUENCE</scope>
    <source>
        <strain evidence="2">A484AB</strain>
    </source>
</reference>
<feature type="non-terminal residue" evidence="2">
    <location>
        <position position="1"/>
    </location>
</feature>
<sequence>EDECGNNDEVQIKVRAHHFKYSSNTSSASPVQSYGELVQKYGKGSVYEKPCPDCGYVVELQSISVHITENGCTKVYCPGPCEGGEDERYLLELLVGAMGKNQDCGEFQEGEYECGNNDEVQIKSLFKNMVGEGSVYEKPCPVCGYVVELQSSSVQITENGYTKVYCPKCFYSDKECEGGYEDEAFGYKLARKHDQSAHETTESEKYSIDFDQRSTDEDRTVSTIYISIPLISPPPPNITKEYSIATYNAFDLLTDDVTSEGDDTNKHLELMYKENKEENSKNLEDRVQQNDSTRQDLPPTVQPKTSSLPETNTDHQKPIDTESETIIICDSNVRYLKPK</sequence>
<keyword evidence="3" id="KW-1185">Reference proteome</keyword>
<name>A0A6S7IRJ0_PARCT</name>
<feature type="compositionally biased region" description="Basic and acidic residues" evidence="1">
    <location>
        <begin position="274"/>
        <end position="288"/>
    </location>
</feature>
<comment type="caution">
    <text evidence="2">The sequence shown here is derived from an EMBL/GenBank/DDBJ whole genome shotgun (WGS) entry which is preliminary data.</text>
</comment>
<proteinExistence type="predicted"/>
<feature type="region of interest" description="Disordered" evidence="1">
    <location>
        <begin position="274"/>
        <end position="324"/>
    </location>
</feature>
<protein>
    <submittedName>
        <fullName evidence="2">Uncharacterized protein</fullName>
    </submittedName>
</protein>
<evidence type="ECO:0000313" key="2">
    <source>
        <dbReference type="EMBL" id="CAB4020223.1"/>
    </source>
</evidence>
<feature type="compositionally biased region" description="Polar residues" evidence="1">
    <location>
        <begin position="302"/>
        <end position="311"/>
    </location>
</feature>
<dbReference type="EMBL" id="CACRXK020010847">
    <property type="protein sequence ID" value="CAB4020223.1"/>
    <property type="molecule type" value="Genomic_DNA"/>
</dbReference>
<dbReference type="OrthoDB" id="5982330at2759"/>
<dbReference type="AlphaFoldDB" id="A0A6S7IRJ0"/>
<evidence type="ECO:0000313" key="3">
    <source>
        <dbReference type="Proteomes" id="UP001152795"/>
    </source>
</evidence>
<gene>
    <name evidence="2" type="ORF">PACLA_8A066109</name>
</gene>
<accession>A0A6S7IRJ0</accession>